<dbReference type="Pfam" id="PF12802">
    <property type="entry name" value="MarR_2"/>
    <property type="match status" value="1"/>
</dbReference>
<gene>
    <name evidence="3" type="ORF">DI533_00235</name>
</gene>
<feature type="domain" description="HTH marR-type" evidence="1">
    <location>
        <begin position="1"/>
        <end position="135"/>
    </location>
</feature>
<dbReference type="InterPro" id="IPR000182">
    <property type="entry name" value="GNAT_dom"/>
</dbReference>
<dbReference type="InterPro" id="IPR016181">
    <property type="entry name" value="Acyl_CoA_acyltransferase"/>
</dbReference>
<proteinExistence type="predicted"/>
<dbReference type="SUPFAM" id="SSF55729">
    <property type="entry name" value="Acyl-CoA N-acyltransferases (Nat)"/>
    <property type="match status" value="1"/>
</dbReference>
<dbReference type="AlphaFoldDB" id="A0A2W5SEB6"/>
<dbReference type="CDD" id="cd04301">
    <property type="entry name" value="NAT_SF"/>
    <property type="match status" value="1"/>
</dbReference>
<dbReference type="PANTHER" id="PTHR33164">
    <property type="entry name" value="TRANSCRIPTIONAL REGULATOR, MARR FAMILY"/>
    <property type="match status" value="1"/>
</dbReference>
<evidence type="ECO:0000313" key="3">
    <source>
        <dbReference type="EMBL" id="PZQ99172.1"/>
    </source>
</evidence>
<accession>A0A2W5SEB6</accession>
<feature type="domain" description="N-acetyltransferase" evidence="2">
    <location>
        <begin position="144"/>
        <end position="300"/>
    </location>
</feature>
<name>A0A2W5SEB6_CERSP</name>
<evidence type="ECO:0000259" key="2">
    <source>
        <dbReference type="PROSITE" id="PS51186"/>
    </source>
</evidence>
<dbReference type="Gene3D" id="3.40.630.30">
    <property type="match status" value="1"/>
</dbReference>
<dbReference type="InterPro" id="IPR039422">
    <property type="entry name" value="MarR/SlyA-like"/>
</dbReference>
<organism evidence="3 4">
    <name type="scientific">Cereibacter sphaeroides</name>
    <name type="common">Rhodobacter sphaeroides</name>
    <dbReference type="NCBI Taxonomy" id="1063"/>
    <lineage>
        <taxon>Bacteria</taxon>
        <taxon>Pseudomonadati</taxon>
        <taxon>Pseudomonadota</taxon>
        <taxon>Alphaproteobacteria</taxon>
        <taxon>Rhodobacterales</taxon>
        <taxon>Paracoccaceae</taxon>
        <taxon>Cereibacter</taxon>
    </lineage>
</organism>
<dbReference type="Pfam" id="PF00583">
    <property type="entry name" value="Acetyltransf_1"/>
    <property type="match status" value="1"/>
</dbReference>
<dbReference type="InterPro" id="IPR000835">
    <property type="entry name" value="HTH_MarR-typ"/>
</dbReference>
<evidence type="ECO:0000259" key="1">
    <source>
        <dbReference type="PROSITE" id="PS50995"/>
    </source>
</evidence>
<dbReference type="SUPFAM" id="SSF46785">
    <property type="entry name" value="Winged helix' DNA-binding domain"/>
    <property type="match status" value="1"/>
</dbReference>
<sequence>MDVIDRVRAFNRFYTGRLGLLQRSYLGSGMGLTEVRILHDLDAETPVQARALAQTLGLDEGYLSRVLAAFEKQGLIVREPAPGDARQRLIHLTPAGLAHLKTLRAASREAVGNILSSLPPARKLALADALDSAVRLLSGATEDVTLRNLIPGDAGWVISRHAELYARDEGFDASFETLVAWIVADFLASHDPARERGWIAARGIERLGSIFCVTEGAETPQIAKLRLFFVEQSERGTGLAQQMLETCMNFARKADYNHMRLWTHESHRAAGRLYARNGFALTASNPVRNFGQNLVEQTWERAL</sequence>
<dbReference type="SMART" id="SM00347">
    <property type="entry name" value="HTH_MARR"/>
    <property type="match status" value="1"/>
</dbReference>
<protein>
    <submittedName>
        <fullName evidence="3">MarR family transcriptional regulator</fullName>
    </submittedName>
</protein>
<dbReference type="GO" id="GO:0006950">
    <property type="term" value="P:response to stress"/>
    <property type="evidence" value="ECO:0007669"/>
    <property type="project" value="TreeGrafter"/>
</dbReference>
<dbReference type="PROSITE" id="PS50995">
    <property type="entry name" value="HTH_MARR_2"/>
    <property type="match status" value="1"/>
</dbReference>
<dbReference type="Gene3D" id="1.10.10.10">
    <property type="entry name" value="Winged helix-like DNA-binding domain superfamily/Winged helix DNA-binding domain"/>
    <property type="match status" value="1"/>
</dbReference>
<dbReference type="EMBL" id="QFQS01000001">
    <property type="protein sequence ID" value="PZQ99172.1"/>
    <property type="molecule type" value="Genomic_DNA"/>
</dbReference>
<comment type="caution">
    <text evidence="3">The sequence shown here is derived from an EMBL/GenBank/DDBJ whole genome shotgun (WGS) entry which is preliminary data.</text>
</comment>
<dbReference type="GO" id="GO:0003700">
    <property type="term" value="F:DNA-binding transcription factor activity"/>
    <property type="evidence" value="ECO:0007669"/>
    <property type="project" value="InterPro"/>
</dbReference>
<dbReference type="PROSITE" id="PS51186">
    <property type="entry name" value="GNAT"/>
    <property type="match status" value="1"/>
</dbReference>
<dbReference type="GO" id="GO:0016747">
    <property type="term" value="F:acyltransferase activity, transferring groups other than amino-acyl groups"/>
    <property type="evidence" value="ECO:0007669"/>
    <property type="project" value="InterPro"/>
</dbReference>
<reference evidence="3 4" key="1">
    <citation type="submission" date="2017-08" db="EMBL/GenBank/DDBJ databases">
        <title>Infants hospitalized years apart are colonized by the same room-sourced microbial strains.</title>
        <authorList>
            <person name="Brooks B."/>
            <person name="Olm M.R."/>
            <person name="Firek B.A."/>
            <person name="Baker R."/>
            <person name="Thomas B.C."/>
            <person name="Morowitz M.J."/>
            <person name="Banfield J.F."/>
        </authorList>
    </citation>
    <scope>NUCLEOTIDE SEQUENCE [LARGE SCALE GENOMIC DNA]</scope>
    <source>
        <strain evidence="3">S2_003_000_R2_11</strain>
    </source>
</reference>
<dbReference type="PANTHER" id="PTHR33164:SF43">
    <property type="entry name" value="HTH-TYPE TRANSCRIPTIONAL REPRESSOR YETL"/>
    <property type="match status" value="1"/>
</dbReference>
<dbReference type="InterPro" id="IPR036388">
    <property type="entry name" value="WH-like_DNA-bd_sf"/>
</dbReference>
<dbReference type="Proteomes" id="UP000248975">
    <property type="component" value="Unassembled WGS sequence"/>
</dbReference>
<dbReference type="InterPro" id="IPR036390">
    <property type="entry name" value="WH_DNA-bd_sf"/>
</dbReference>
<evidence type="ECO:0000313" key="4">
    <source>
        <dbReference type="Proteomes" id="UP000248975"/>
    </source>
</evidence>